<reference evidence="1" key="1">
    <citation type="journal article" date="2021" name="Proc. Natl. Acad. Sci. U.S.A.">
        <title>A Catalog of Tens of Thousands of Viruses from Human Metagenomes Reveals Hidden Associations with Chronic Diseases.</title>
        <authorList>
            <person name="Tisza M.J."/>
            <person name="Buck C.B."/>
        </authorList>
    </citation>
    <scope>NUCLEOTIDE SEQUENCE</scope>
    <source>
        <strain evidence="1">Ctz6O13</strain>
    </source>
</reference>
<organism evidence="1">
    <name type="scientific">Podoviridae sp. ctz6O13</name>
    <dbReference type="NCBI Taxonomy" id="2827757"/>
    <lineage>
        <taxon>Viruses</taxon>
        <taxon>Duplodnaviria</taxon>
        <taxon>Heunggongvirae</taxon>
        <taxon>Uroviricota</taxon>
        <taxon>Caudoviricetes</taxon>
    </lineage>
</organism>
<proteinExistence type="predicted"/>
<protein>
    <submittedName>
        <fullName evidence="1">Uncharacterized protein</fullName>
    </submittedName>
</protein>
<accession>A0A8S5TL76</accession>
<evidence type="ECO:0000313" key="1">
    <source>
        <dbReference type="EMBL" id="DAF63751.1"/>
    </source>
</evidence>
<dbReference type="EMBL" id="BK032843">
    <property type="protein sequence ID" value="DAF63751.1"/>
    <property type="molecule type" value="Genomic_DNA"/>
</dbReference>
<name>A0A8S5TL76_9CAUD</name>
<sequence>MVIDTLKKQIKDVISGIANPPKEVMDVYQSAVEHFGEDKVDLQPFTGELPWHELSIPTPLEKLYDWLCIDVDDFTYCHIRDKYLSSLETNPSMMQKFLGSITEKSLLKSSMPIYSIVVHFHNLTITNEQGDSTLIEDMYANIPIRGNGTLYQKIYWARTTFSNRHYRHEYRHSHLTHNTKAQWSSPCLGSGPIIMTMLTLDTDCSIDFWGLFWLELDNCLKVESLQGVPYVYMKDITEEVSVRSYADYIKSYTVPDYCIDYLEPTIKKLLKSKKLNWSFVVNSFRETTPFTDFIILASNVFLESLDDMDEATASTMWEKLIFIKLLKSVTISSGGVINTYSGQEDPVPPFTKPSEIRFKGKEVQQIILEETKIDDTKYHYVLSPEAITFLHDRIEQLATVLYATRNKK</sequence>